<dbReference type="PANTHER" id="PTHR30294:SF29">
    <property type="entry name" value="MULTIDRUG ABC TRANSPORTER PERMEASE YBHS-RELATED"/>
    <property type="match status" value="1"/>
</dbReference>
<evidence type="ECO:0000256" key="7">
    <source>
        <dbReference type="ARBA" id="ARBA00023136"/>
    </source>
</evidence>
<evidence type="ECO:0000313" key="10">
    <source>
        <dbReference type="EMBL" id="MBP2473520.1"/>
    </source>
</evidence>
<comment type="caution">
    <text evidence="10">The sequence shown here is derived from an EMBL/GenBank/DDBJ whole genome shotgun (WGS) entry which is preliminary data.</text>
</comment>
<feature type="transmembrane region" description="Helical" evidence="8">
    <location>
        <begin position="315"/>
        <end position="342"/>
    </location>
</feature>
<dbReference type="Pfam" id="PF12698">
    <property type="entry name" value="ABC2_membrane_3"/>
    <property type="match status" value="1"/>
</dbReference>
<feature type="transmembrane region" description="Helical" evidence="8">
    <location>
        <begin position="200"/>
        <end position="222"/>
    </location>
</feature>
<feature type="domain" description="ABC transmembrane type-2" evidence="9">
    <location>
        <begin position="160"/>
        <end position="389"/>
    </location>
</feature>
<evidence type="ECO:0000256" key="2">
    <source>
        <dbReference type="ARBA" id="ARBA00007783"/>
    </source>
</evidence>
<evidence type="ECO:0000313" key="11">
    <source>
        <dbReference type="Proteomes" id="UP001519363"/>
    </source>
</evidence>
<proteinExistence type="inferred from homology"/>
<evidence type="ECO:0000256" key="8">
    <source>
        <dbReference type="SAM" id="Phobius"/>
    </source>
</evidence>
<comment type="subcellular location">
    <subcellularLocation>
        <location evidence="1">Cell membrane</location>
        <topology evidence="1">Multi-pass membrane protein</topology>
    </subcellularLocation>
</comment>
<dbReference type="InterPro" id="IPR047817">
    <property type="entry name" value="ABC2_TM_bact-type"/>
</dbReference>
<protein>
    <submittedName>
        <fullName evidence="10">ABC-2 type transport system permease protein</fullName>
    </submittedName>
</protein>
<feature type="transmembrane region" description="Helical" evidence="8">
    <location>
        <begin position="20"/>
        <end position="40"/>
    </location>
</feature>
<evidence type="ECO:0000256" key="1">
    <source>
        <dbReference type="ARBA" id="ARBA00004651"/>
    </source>
</evidence>
<dbReference type="EMBL" id="JAGIOO010000001">
    <property type="protein sequence ID" value="MBP2473520.1"/>
    <property type="molecule type" value="Genomic_DNA"/>
</dbReference>
<dbReference type="PANTHER" id="PTHR30294">
    <property type="entry name" value="MEMBRANE COMPONENT OF ABC TRANSPORTER YHHJ-RELATED"/>
    <property type="match status" value="1"/>
</dbReference>
<sequence>MRATLVILTKDLSQRLRDVALIIFAVILPLGMAFLFNLVLGNATQPITARYAVLDQDRGALSAELIDHVLKPMDKDGRISLRTASSQEEGVRQLEAKELDALYVLPAGFSADAEAGRPAVLRLIGNVDSAIQVQVAREIAESYAAGRRSVQLALAVVRAGGTVEPEREAELTVRVQTASPPVSVTEDASAARRELDSKTFYAAGMAVFFLFFAALFTVTGILDERRAGTLPRLLAAPIRPRSILVGKMLSGVLVGIINMIVLVLASTWLLDANWGQDVAGLALLILAGVLAATGVMSVVAVFARTGEQASNWQSAAAMLLGVLGGALFPVADLGGLSVISYFTPHRWFLRGLADLSGGGGLAVVWTPVLVLLGFAVAGGAIALLRLGKVVRS</sequence>
<keyword evidence="4" id="KW-1003">Cell membrane</keyword>
<evidence type="ECO:0000256" key="3">
    <source>
        <dbReference type="ARBA" id="ARBA00022448"/>
    </source>
</evidence>
<dbReference type="Gene3D" id="3.40.1710.10">
    <property type="entry name" value="abc type-2 transporter like domain"/>
    <property type="match status" value="1"/>
</dbReference>
<dbReference type="InterPro" id="IPR051449">
    <property type="entry name" value="ABC-2_transporter_component"/>
</dbReference>
<accession>A0ABS5AAB4</accession>
<keyword evidence="3" id="KW-0813">Transport</keyword>
<feature type="transmembrane region" description="Helical" evidence="8">
    <location>
        <begin position="362"/>
        <end position="384"/>
    </location>
</feature>
<comment type="similarity">
    <text evidence="2">Belongs to the ABC-2 integral membrane protein family.</text>
</comment>
<evidence type="ECO:0000259" key="9">
    <source>
        <dbReference type="PROSITE" id="PS51012"/>
    </source>
</evidence>
<name>A0ABS5AAB4_9PSEU</name>
<evidence type="ECO:0000256" key="4">
    <source>
        <dbReference type="ARBA" id="ARBA00022475"/>
    </source>
</evidence>
<keyword evidence="11" id="KW-1185">Reference proteome</keyword>
<evidence type="ECO:0000256" key="5">
    <source>
        <dbReference type="ARBA" id="ARBA00022692"/>
    </source>
</evidence>
<keyword evidence="5 8" id="KW-0812">Transmembrane</keyword>
<dbReference type="RefSeq" id="WP_086780646.1">
    <property type="nucleotide sequence ID" value="NZ_JAGIOO010000001.1"/>
</dbReference>
<dbReference type="PROSITE" id="PS51012">
    <property type="entry name" value="ABC_TM2"/>
    <property type="match status" value="1"/>
</dbReference>
<reference evidence="10 11" key="1">
    <citation type="submission" date="2021-03" db="EMBL/GenBank/DDBJ databases">
        <title>Sequencing the genomes of 1000 actinobacteria strains.</title>
        <authorList>
            <person name="Klenk H.-P."/>
        </authorList>
    </citation>
    <scope>NUCLEOTIDE SEQUENCE [LARGE SCALE GENOMIC DNA]</scope>
    <source>
        <strain evidence="10 11">DSM 44580</strain>
    </source>
</reference>
<feature type="transmembrane region" description="Helical" evidence="8">
    <location>
        <begin position="281"/>
        <end position="303"/>
    </location>
</feature>
<feature type="transmembrane region" description="Helical" evidence="8">
    <location>
        <begin position="243"/>
        <end position="269"/>
    </location>
</feature>
<keyword evidence="6 8" id="KW-1133">Transmembrane helix</keyword>
<dbReference type="Proteomes" id="UP001519363">
    <property type="component" value="Unassembled WGS sequence"/>
</dbReference>
<gene>
    <name evidence="10" type="ORF">JOF53_002392</name>
</gene>
<dbReference type="InterPro" id="IPR013525">
    <property type="entry name" value="ABC2_TM"/>
</dbReference>
<evidence type="ECO:0000256" key="6">
    <source>
        <dbReference type="ARBA" id="ARBA00022989"/>
    </source>
</evidence>
<organism evidence="10 11">
    <name type="scientific">Crossiella equi</name>
    <dbReference type="NCBI Taxonomy" id="130796"/>
    <lineage>
        <taxon>Bacteria</taxon>
        <taxon>Bacillati</taxon>
        <taxon>Actinomycetota</taxon>
        <taxon>Actinomycetes</taxon>
        <taxon>Pseudonocardiales</taxon>
        <taxon>Pseudonocardiaceae</taxon>
        <taxon>Crossiella</taxon>
    </lineage>
</organism>
<keyword evidence="7 8" id="KW-0472">Membrane</keyword>